<dbReference type="Proteomes" id="UP001295684">
    <property type="component" value="Unassembled WGS sequence"/>
</dbReference>
<accession>A0AAD2D7W4</accession>
<keyword evidence="4" id="KW-1185">Reference proteome</keyword>
<evidence type="ECO:0000313" key="3">
    <source>
        <dbReference type="EMBL" id="CAI2382820.1"/>
    </source>
</evidence>
<feature type="compositionally biased region" description="Pro residues" evidence="1">
    <location>
        <begin position="203"/>
        <end position="217"/>
    </location>
</feature>
<dbReference type="GO" id="GO:0005509">
    <property type="term" value="F:calcium ion binding"/>
    <property type="evidence" value="ECO:0007669"/>
    <property type="project" value="InterPro"/>
</dbReference>
<feature type="domain" description="EF-hand" evidence="2">
    <location>
        <begin position="36"/>
        <end position="71"/>
    </location>
</feature>
<feature type="region of interest" description="Disordered" evidence="1">
    <location>
        <begin position="312"/>
        <end position="334"/>
    </location>
</feature>
<dbReference type="PROSITE" id="PS50222">
    <property type="entry name" value="EF_HAND_2"/>
    <property type="match status" value="1"/>
</dbReference>
<dbReference type="InterPro" id="IPR011992">
    <property type="entry name" value="EF-hand-dom_pair"/>
</dbReference>
<name>A0AAD2D7W4_EUPCR</name>
<protein>
    <recommendedName>
        <fullName evidence="2">EF-hand domain-containing protein</fullName>
    </recommendedName>
</protein>
<sequence length="541" mass="61032">MEPSLRSAHAVEWLRKRFMHPNPEFYKCFNSGNTKQQDSELGRCLAKVDTGSSGSLSITEIHSMLKSIGIGISQQECFEIFQSWHATNSDHGGIIPKTDLNKSGLNFEQFKAFIMSEEGTKKLQEVCIKTSITSLPIHPNVHLKAPNFSSHSVHRSKSKSALGDISKNLEQDRTSAQLGGQVELCGRMKSHNPPTTLSGSQPHPNPSSAPLQPPCPSNPFKSHPLRQSQRLKILFHQAKQRVKSSHTSLRTNLGTLKKLRLLSGHRREQGIGEFKQWKVKEDKKYERKRKRDRQRVQTMIEQAKVVGRRMVEKGCSRGGSGSVMGERPGSVRTVKVRSRCKASFALKKTERLLRQKSAQGGKKKAVSQTRRSNSIKENTHMPSIKVDNSHINPSMMDKLEESSKPRGLRTSKNILVNKTIEDFWTKNITKFDTNKPMNQPDGNSKSRGNFTGYSKLLSNILESLLHKQERAVENKENMHPNSSLMNRKNQKNLVKMASNSIQYKQNLHGRPENIQGLRPYIPVNPAQPKILKVIPNATKKN</sequence>
<feature type="compositionally biased region" description="Polar residues" evidence="1">
    <location>
        <begin position="192"/>
        <end position="202"/>
    </location>
</feature>
<dbReference type="SUPFAM" id="SSF47473">
    <property type="entry name" value="EF-hand"/>
    <property type="match status" value="1"/>
</dbReference>
<gene>
    <name evidence="3" type="ORF">ECRASSUSDP1_LOCUS24307</name>
</gene>
<feature type="region of interest" description="Disordered" evidence="1">
    <location>
        <begin position="186"/>
        <end position="224"/>
    </location>
</feature>
<evidence type="ECO:0000313" key="4">
    <source>
        <dbReference type="Proteomes" id="UP001295684"/>
    </source>
</evidence>
<dbReference type="Gene3D" id="1.10.238.10">
    <property type="entry name" value="EF-hand"/>
    <property type="match status" value="1"/>
</dbReference>
<proteinExistence type="predicted"/>
<comment type="caution">
    <text evidence="3">The sequence shown here is derived from an EMBL/GenBank/DDBJ whole genome shotgun (WGS) entry which is preliminary data.</text>
</comment>
<feature type="region of interest" description="Disordered" evidence="1">
    <location>
        <begin position="351"/>
        <end position="391"/>
    </location>
</feature>
<evidence type="ECO:0000259" key="2">
    <source>
        <dbReference type="PROSITE" id="PS50222"/>
    </source>
</evidence>
<evidence type="ECO:0000256" key="1">
    <source>
        <dbReference type="SAM" id="MobiDB-lite"/>
    </source>
</evidence>
<organism evidence="3 4">
    <name type="scientific">Euplotes crassus</name>
    <dbReference type="NCBI Taxonomy" id="5936"/>
    <lineage>
        <taxon>Eukaryota</taxon>
        <taxon>Sar</taxon>
        <taxon>Alveolata</taxon>
        <taxon>Ciliophora</taxon>
        <taxon>Intramacronucleata</taxon>
        <taxon>Spirotrichea</taxon>
        <taxon>Hypotrichia</taxon>
        <taxon>Euplotida</taxon>
        <taxon>Euplotidae</taxon>
        <taxon>Moneuplotes</taxon>
    </lineage>
</organism>
<reference evidence="3" key="1">
    <citation type="submission" date="2023-07" db="EMBL/GenBank/DDBJ databases">
        <authorList>
            <consortium name="AG Swart"/>
            <person name="Singh M."/>
            <person name="Singh A."/>
            <person name="Seah K."/>
            <person name="Emmerich C."/>
        </authorList>
    </citation>
    <scope>NUCLEOTIDE SEQUENCE</scope>
    <source>
        <strain evidence="3">DP1</strain>
    </source>
</reference>
<dbReference type="InterPro" id="IPR002048">
    <property type="entry name" value="EF_hand_dom"/>
</dbReference>
<feature type="compositionally biased region" description="Polar residues" evidence="1">
    <location>
        <begin position="366"/>
        <end position="376"/>
    </location>
</feature>
<dbReference type="EMBL" id="CAMPGE010025021">
    <property type="protein sequence ID" value="CAI2382820.1"/>
    <property type="molecule type" value="Genomic_DNA"/>
</dbReference>
<dbReference type="AlphaFoldDB" id="A0AAD2D7W4"/>